<dbReference type="GO" id="GO:0009229">
    <property type="term" value="P:thiamine diphosphate biosynthetic process"/>
    <property type="evidence" value="ECO:0007669"/>
    <property type="project" value="UniProtKB-UniPathway"/>
</dbReference>
<evidence type="ECO:0000259" key="4">
    <source>
        <dbReference type="Pfam" id="PF01266"/>
    </source>
</evidence>
<feature type="domain" description="FAD dependent oxidoreductase" evidence="4">
    <location>
        <begin position="7"/>
        <end position="353"/>
    </location>
</feature>
<keyword evidence="3" id="KW-0560">Oxidoreductase</keyword>
<dbReference type="PANTHER" id="PTHR13847">
    <property type="entry name" value="SARCOSINE DEHYDROGENASE-RELATED"/>
    <property type="match status" value="1"/>
</dbReference>
<dbReference type="SUPFAM" id="SSF51905">
    <property type="entry name" value="FAD/NAD(P)-binding domain"/>
    <property type="match status" value="1"/>
</dbReference>
<sequence length="377" mass="38632">MSVKGFDIAIVGGGVIGLALARTLVREGARVAVFDAAEAGGGAIPSASHAAAGMLAPSFEYGELPAALSQALYRFGARGLALWREYAAALEEETGLFIDYRPDGMLAVAYGENDSAPLEVQASMVSALGGAAKMISGDEARVLEPALSEAVIAALHAPQDAQVDPRRLVKALKASLAEKKTPSFAVRLARVDRKDAGYELVGANGERFEADKVVLAAGAVSGLVPMGLVYPVKGAAVAIAVKDGLLSRVVRAPGAYLCPKADGRLVIGATEEIGRDDLEVEPAAVTGLRTNGVKAVPALAGAPEIERWAGLRPGTPDGAPILGQDGEGRFLALGHYRNGILHAPAAAEAMAALILGREAPVDIAPFGLGRFGPAQHG</sequence>
<dbReference type="GO" id="GO:0005737">
    <property type="term" value="C:cytoplasm"/>
    <property type="evidence" value="ECO:0007669"/>
    <property type="project" value="TreeGrafter"/>
</dbReference>
<dbReference type="GO" id="GO:0016491">
    <property type="term" value="F:oxidoreductase activity"/>
    <property type="evidence" value="ECO:0007669"/>
    <property type="project" value="UniProtKB-KW"/>
</dbReference>
<keyword evidence="2" id="KW-0784">Thiamine biosynthesis</keyword>
<evidence type="ECO:0000256" key="2">
    <source>
        <dbReference type="ARBA" id="ARBA00022977"/>
    </source>
</evidence>
<name>A0A2S7K980_9PROT</name>
<dbReference type="AlphaFoldDB" id="A0A2S7K980"/>
<dbReference type="RefSeq" id="WP_104828671.1">
    <property type="nucleotide sequence ID" value="NZ_PJCH01000003.1"/>
</dbReference>
<dbReference type="Proteomes" id="UP000239504">
    <property type="component" value="Unassembled WGS sequence"/>
</dbReference>
<gene>
    <name evidence="5" type="primary">thiO</name>
    <name evidence="5" type="ORF">CW354_03535</name>
</gene>
<dbReference type="PANTHER" id="PTHR13847:SF289">
    <property type="entry name" value="GLYCINE OXIDASE"/>
    <property type="match status" value="1"/>
</dbReference>
<evidence type="ECO:0000313" key="6">
    <source>
        <dbReference type="Proteomes" id="UP000239504"/>
    </source>
</evidence>
<evidence type="ECO:0000313" key="5">
    <source>
        <dbReference type="EMBL" id="PQA89033.1"/>
    </source>
</evidence>
<proteinExistence type="predicted"/>
<accession>A0A2S7K980</accession>
<dbReference type="Pfam" id="PF01266">
    <property type="entry name" value="DAO"/>
    <property type="match status" value="1"/>
</dbReference>
<dbReference type="OrthoDB" id="9790035at2"/>
<comment type="pathway">
    <text evidence="1">Cofactor biosynthesis; thiamine diphosphate biosynthesis.</text>
</comment>
<dbReference type="Gene3D" id="3.50.50.60">
    <property type="entry name" value="FAD/NAD(P)-binding domain"/>
    <property type="match status" value="1"/>
</dbReference>
<dbReference type="InterPro" id="IPR006076">
    <property type="entry name" value="FAD-dep_OxRdtase"/>
</dbReference>
<dbReference type="InterPro" id="IPR036188">
    <property type="entry name" value="FAD/NAD-bd_sf"/>
</dbReference>
<evidence type="ECO:0000256" key="1">
    <source>
        <dbReference type="ARBA" id="ARBA00004948"/>
    </source>
</evidence>
<dbReference type="InterPro" id="IPR012727">
    <property type="entry name" value="Gly_oxidase_ThiO"/>
</dbReference>
<dbReference type="EMBL" id="PJCH01000003">
    <property type="protein sequence ID" value="PQA89033.1"/>
    <property type="molecule type" value="Genomic_DNA"/>
</dbReference>
<keyword evidence="6" id="KW-1185">Reference proteome</keyword>
<reference evidence="5 6" key="1">
    <citation type="submission" date="2017-12" db="EMBL/GenBank/DDBJ databases">
        <authorList>
            <person name="Hurst M.R.H."/>
        </authorList>
    </citation>
    <scope>NUCLEOTIDE SEQUENCE [LARGE SCALE GENOMIC DNA]</scope>
    <source>
        <strain evidence="5 6">SY-3-19</strain>
    </source>
</reference>
<dbReference type="NCBIfam" id="TIGR02352">
    <property type="entry name" value="thiamin_ThiO"/>
    <property type="match status" value="1"/>
</dbReference>
<protein>
    <submittedName>
        <fullName evidence="5">Glycine oxidase ThiO</fullName>
    </submittedName>
</protein>
<dbReference type="SUPFAM" id="SSF54373">
    <property type="entry name" value="FAD-linked reductases, C-terminal domain"/>
    <property type="match status" value="1"/>
</dbReference>
<organism evidence="5 6">
    <name type="scientific">Hyphococcus luteus</name>
    <dbReference type="NCBI Taxonomy" id="2058213"/>
    <lineage>
        <taxon>Bacteria</taxon>
        <taxon>Pseudomonadati</taxon>
        <taxon>Pseudomonadota</taxon>
        <taxon>Alphaproteobacteria</taxon>
        <taxon>Parvularculales</taxon>
        <taxon>Parvularculaceae</taxon>
        <taxon>Hyphococcus</taxon>
    </lineage>
</organism>
<evidence type="ECO:0000256" key="3">
    <source>
        <dbReference type="ARBA" id="ARBA00023002"/>
    </source>
</evidence>
<dbReference type="GO" id="GO:0050660">
    <property type="term" value="F:flavin adenine dinucleotide binding"/>
    <property type="evidence" value="ECO:0007669"/>
    <property type="project" value="InterPro"/>
</dbReference>
<dbReference type="GO" id="GO:0009228">
    <property type="term" value="P:thiamine biosynthetic process"/>
    <property type="evidence" value="ECO:0007669"/>
    <property type="project" value="UniProtKB-KW"/>
</dbReference>
<dbReference type="Gene3D" id="3.30.9.10">
    <property type="entry name" value="D-Amino Acid Oxidase, subunit A, domain 2"/>
    <property type="match status" value="1"/>
</dbReference>
<dbReference type="UniPathway" id="UPA00060"/>
<comment type="caution">
    <text evidence="5">The sequence shown here is derived from an EMBL/GenBank/DDBJ whole genome shotgun (WGS) entry which is preliminary data.</text>
</comment>